<organism evidence="9 10">
    <name type="scientific">Crystallibacter crystallopoietes</name>
    <dbReference type="NCBI Taxonomy" id="37928"/>
    <lineage>
        <taxon>Bacteria</taxon>
        <taxon>Bacillati</taxon>
        <taxon>Actinomycetota</taxon>
        <taxon>Actinomycetes</taxon>
        <taxon>Micrococcales</taxon>
        <taxon>Micrococcaceae</taxon>
        <taxon>Crystallibacter</taxon>
    </lineage>
</organism>
<dbReference type="PANTHER" id="PTHR43163">
    <property type="entry name" value="DIPEPTIDE TRANSPORT SYSTEM PERMEASE PROTEIN DPPB-RELATED"/>
    <property type="match status" value="1"/>
</dbReference>
<gene>
    <name evidence="9" type="ORF">SAMN04489742_2652</name>
</gene>
<dbReference type="Gene3D" id="1.10.3720.10">
    <property type="entry name" value="MetI-like"/>
    <property type="match status" value="1"/>
</dbReference>
<keyword evidence="2 7" id="KW-0813">Transport</keyword>
<keyword evidence="3" id="KW-1003">Cell membrane</keyword>
<evidence type="ECO:0000313" key="10">
    <source>
        <dbReference type="Proteomes" id="UP000181917"/>
    </source>
</evidence>
<evidence type="ECO:0000256" key="2">
    <source>
        <dbReference type="ARBA" id="ARBA00022448"/>
    </source>
</evidence>
<accession>A0A1H1DWP9</accession>
<reference evidence="9 10" key="1">
    <citation type="submission" date="2016-10" db="EMBL/GenBank/DDBJ databases">
        <authorList>
            <person name="de Groot N.N."/>
        </authorList>
    </citation>
    <scope>NUCLEOTIDE SEQUENCE [LARGE SCALE GENOMIC DNA]</scope>
    <source>
        <strain evidence="9 10">DSM 20117</strain>
    </source>
</reference>
<feature type="transmembrane region" description="Helical" evidence="7">
    <location>
        <begin position="198"/>
        <end position="217"/>
    </location>
</feature>
<evidence type="ECO:0000256" key="7">
    <source>
        <dbReference type="RuleBase" id="RU363032"/>
    </source>
</evidence>
<keyword evidence="4 7" id="KW-0812">Transmembrane</keyword>
<sequence length="335" mass="35009">MSTATQARTSHTEIPRTTATAGSTGQVILKRAAGSLFVLWAAVTLTFFVLRLVPGDPVTTILGGHSAAPSAATVAAVEAQYGLDQPVLVQYVNYLAGLATGDFGTSYVFKVPVLDILGPQILPTFQMAGLALVFAWAIALAFTLLTVGRGRVLDGVGRGIEVFFAALPPFWVGIMLAVVFAVILGWFPVAGDDGFKSLVLPALALGIPLAGFIAQVTRSSFEEALAQPFVLSARARGLSDLAVRVGHALRHAILPGLTLSAWAVGSLVSSAVVAEIIFARPGLGRSLVDAIINRDLPITLAVVFIIAAVYILVNLVVDVLYRVIDPRTNDKGAGA</sequence>
<keyword evidence="6 7" id="KW-0472">Membrane</keyword>
<feature type="transmembrane region" description="Helical" evidence="7">
    <location>
        <begin position="127"/>
        <end position="148"/>
    </location>
</feature>
<proteinExistence type="inferred from homology"/>
<protein>
    <submittedName>
        <fullName evidence="9">Peptide/nickel transport system permease protein</fullName>
    </submittedName>
</protein>
<feature type="domain" description="ABC transmembrane type-1" evidence="8">
    <location>
        <begin position="121"/>
        <end position="321"/>
    </location>
</feature>
<keyword evidence="10" id="KW-1185">Reference proteome</keyword>
<evidence type="ECO:0000256" key="5">
    <source>
        <dbReference type="ARBA" id="ARBA00022989"/>
    </source>
</evidence>
<dbReference type="RefSeq" id="WP_236777438.1">
    <property type="nucleotide sequence ID" value="NZ_CP018863.1"/>
</dbReference>
<dbReference type="AlphaFoldDB" id="A0A1H1DWP9"/>
<name>A0A1H1DWP9_9MICC</name>
<dbReference type="Proteomes" id="UP000181917">
    <property type="component" value="Unassembled WGS sequence"/>
</dbReference>
<dbReference type="InterPro" id="IPR000515">
    <property type="entry name" value="MetI-like"/>
</dbReference>
<dbReference type="Pfam" id="PF00528">
    <property type="entry name" value="BPD_transp_1"/>
    <property type="match status" value="1"/>
</dbReference>
<dbReference type="Pfam" id="PF19300">
    <property type="entry name" value="BPD_transp_1_N"/>
    <property type="match status" value="1"/>
</dbReference>
<keyword evidence="5 7" id="KW-1133">Transmembrane helix</keyword>
<evidence type="ECO:0000259" key="8">
    <source>
        <dbReference type="PROSITE" id="PS50928"/>
    </source>
</evidence>
<dbReference type="PROSITE" id="PS50928">
    <property type="entry name" value="ABC_TM1"/>
    <property type="match status" value="1"/>
</dbReference>
<dbReference type="InterPro" id="IPR035906">
    <property type="entry name" value="MetI-like_sf"/>
</dbReference>
<dbReference type="EMBL" id="FNKH01000002">
    <property type="protein sequence ID" value="SDQ80914.1"/>
    <property type="molecule type" value="Genomic_DNA"/>
</dbReference>
<dbReference type="SUPFAM" id="SSF161098">
    <property type="entry name" value="MetI-like"/>
    <property type="match status" value="1"/>
</dbReference>
<comment type="subcellular location">
    <subcellularLocation>
        <location evidence="1 7">Cell membrane</location>
        <topology evidence="1 7">Multi-pass membrane protein</topology>
    </subcellularLocation>
</comment>
<feature type="transmembrane region" description="Helical" evidence="7">
    <location>
        <begin position="259"/>
        <end position="278"/>
    </location>
</feature>
<dbReference type="InterPro" id="IPR045621">
    <property type="entry name" value="BPD_transp_1_N"/>
</dbReference>
<evidence type="ECO:0000256" key="1">
    <source>
        <dbReference type="ARBA" id="ARBA00004651"/>
    </source>
</evidence>
<dbReference type="GO" id="GO:0071916">
    <property type="term" value="F:dipeptide transmembrane transporter activity"/>
    <property type="evidence" value="ECO:0007669"/>
    <property type="project" value="TreeGrafter"/>
</dbReference>
<evidence type="ECO:0000256" key="3">
    <source>
        <dbReference type="ARBA" id="ARBA00022475"/>
    </source>
</evidence>
<evidence type="ECO:0000313" key="9">
    <source>
        <dbReference type="EMBL" id="SDQ80914.1"/>
    </source>
</evidence>
<dbReference type="GO" id="GO:0005886">
    <property type="term" value="C:plasma membrane"/>
    <property type="evidence" value="ECO:0007669"/>
    <property type="project" value="UniProtKB-SubCell"/>
</dbReference>
<comment type="similarity">
    <text evidence="7">Belongs to the binding-protein-dependent transport system permease family.</text>
</comment>
<feature type="transmembrane region" description="Helical" evidence="7">
    <location>
        <begin position="298"/>
        <end position="321"/>
    </location>
</feature>
<dbReference type="CDD" id="cd06261">
    <property type="entry name" value="TM_PBP2"/>
    <property type="match status" value="1"/>
</dbReference>
<evidence type="ECO:0000256" key="6">
    <source>
        <dbReference type="ARBA" id="ARBA00023136"/>
    </source>
</evidence>
<dbReference type="PANTHER" id="PTHR43163:SF6">
    <property type="entry name" value="DIPEPTIDE TRANSPORT SYSTEM PERMEASE PROTEIN DPPB-RELATED"/>
    <property type="match status" value="1"/>
</dbReference>
<feature type="transmembrane region" description="Helical" evidence="7">
    <location>
        <begin position="160"/>
        <end position="186"/>
    </location>
</feature>
<evidence type="ECO:0000256" key="4">
    <source>
        <dbReference type="ARBA" id="ARBA00022692"/>
    </source>
</evidence>
<dbReference type="STRING" id="37928.SAMN04489742_2652"/>
<feature type="transmembrane region" description="Helical" evidence="7">
    <location>
        <begin position="32"/>
        <end position="53"/>
    </location>
</feature>